<gene>
    <name evidence="2" type="ORF">FIBSPDRAFT_881391</name>
</gene>
<organism evidence="2 3">
    <name type="scientific">Athelia psychrophila</name>
    <dbReference type="NCBI Taxonomy" id="1759441"/>
    <lineage>
        <taxon>Eukaryota</taxon>
        <taxon>Fungi</taxon>
        <taxon>Dikarya</taxon>
        <taxon>Basidiomycota</taxon>
        <taxon>Agaricomycotina</taxon>
        <taxon>Agaricomycetes</taxon>
        <taxon>Agaricomycetidae</taxon>
        <taxon>Atheliales</taxon>
        <taxon>Atheliaceae</taxon>
        <taxon>Athelia</taxon>
    </lineage>
</organism>
<protein>
    <submittedName>
        <fullName evidence="2">Uncharacterized protein</fullName>
    </submittedName>
</protein>
<feature type="compositionally biased region" description="Polar residues" evidence="1">
    <location>
        <begin position="36"/>
        <end position="46"/>
    </location>
</feature>
<evidence type="ECO:0000313" key="2">
    <source>
        <dbReference type="EMBL" id="KZP33894.1"/>
    </source>
</evidence>
<evidence type="ECO:0000256" key="1">
    <source>
        <dbReference type="SAM" id="MobiDB-lite"/>
    </source>
</evidence>
<feature type="region of interest" description="Disordered" evidence="1">
    <location>
        <begin position="157"/>
        <end position="185"/>
    </location>
</feature>
<proteinExistence type="predicted"/>
<sequence>METRQPITSAPAVPITAPGESISTRPRRNLAPRTSCIPTRRSSVPAQSAFPRTISTPSTPVPVKLETPSIPAAPSIPRPAKPPVPRAGPSIPQVTRLPAPRVPPRSARQSLGPPPSSPGNLRGGHLPAVNIAGARRSMRVRTPVQINANWQKAVDDAAQHQAELKAKRSDPAPAPAETASPMVPNDLTPILEDLLENDEEDVDIPAIHVQHQHPKILLRRSAAPTQQNGEQP</sequence>
<dbReference type="EMBL" id="KV417481">
    <property type="protein sequence ID" value="KZP33894.1"/>
    <property type="molecule type" value="Genomic_DNA"/>
</dbReference>
<name>A0A166WM05_9AGAM</name>
<evidence type="ECO:0000313" key="3">
    <source>
        <dbReference type="Proteomes" id="UP000076532"/>
    </source>
</evidence>
<feature type="region of interest" description="Disordered" evidence="1">
    <location>
        <begin position="1"/>
        <end position="126"/>
    </location>
</feature>
<reference evidence="2 3" key="1">
    <citation type="journal article" date="2016" name="Mol. Biol. Evol.">
        <title>Comparative Genomics of Early-Diverging Mushroom-Forming Fungi Provides Insights into the Origins of Lignocellulose Decay Capabilities.</title>
        <authorList>
            <person name="Nagy L.G."/>
            <person name="Riley R."/>
            <person name="Tritt A."/>
            <person name="Adam C."/>
            <person name="Daum C."/>
            <person name="Floudas D."/>
            <person name="Sun H."/>
            <person name="Yadav J.S."/>
            <person name="Pangilinan J."/>
            <person name="Larsson K.H."/>
            <person name="Matsuura K."/>
            <person name="Barry K."/>
            <person name="Labutti K."/>
            <person name="Kuo R."/>
            <person name="Ohm R.A."/>
            <person name="Bhattacharya S.S."/>
            <person name="Shirouzu T."/>
            <person name="Yoshinaga Y."/>
            <person name="Martin F.M."/>
            <person name="Grigoriev I.V."/>
            <person name="Hibbett D.S."/>
        </authorList>
    </citation>
    <scope>NUCLEOTIDE SEQUENCE [LARGE SCALE GENOMIC DNA]</scope>
    <source>
        <strain evidence="2 3">CBS 109695</strain>
    </source>
</reference>
<dbReference type="AlphaFoldDB" id="A0A166WM05"/>
<feature type="compositionally biased region" description="Basic and acidic residues" evidence="1">
    <location>
        <begin position="157"/>
        <end position="170"/>
    </location>
</feature>
<dbReference type="Proteomes" id="UP000076532">
    <property type="component" value="Unassembled WGS sequence"/>
</dbReference>
<feature type="compositionally biased region" description="Pro residues" evidence="1">
    <location>
        <begin position="74"/>
        <end position="86"/>
    </location>
</feature>
<keyword evidence="3" id="KW-1185">Reference proteome</keyword>
<accession>A0A166WM05</accession>